<accession>A0A078JNY3</accession>
<proteinExistence type="predicted"/>
<reference evidence="1 2" key="1">
    <citation type="journal article" date="2014" name="Science">
        <title>Plant genetics. Early allopolyploid evolution in the post-Neolithic Brassica napus oilseed genome.</title>
        <authorList>
            <person name="Chalhoub B."/>
            <person name="Denoeud F."/>
            <person name="Liu S."/>
            <person name="Parkin I.A."/>
            <person name="Tang H."/>
            <person name="Wang X."/>
            <person name="Chiquet J."/>
            <person name="Belcram H."/>
            <person name="Tong C."/>
            <person name="Samans B."/>
            <person name="Correa M."/>
            <person name="Da Silva C."/>
            <person name="Just J."/>
            <person name="Falentin C."/>
            <person name="Koh C.S."/>
            <person name="Le Clainche I."/>
            <person name="Bernard M."/>
            <person name="Bento P."/>
            <person name="Noel B."/>
            <person name="Labadie K."/>
            <person name="Alberti A."/>
            <person name="Charles M."/>
            <person name="Arnaud D."/>
            <person name="Guo H."/>
            <person name="Daviaud C."/>
            <person name="Alamery S."/>
            <person name="Jabbari K."/>
            <person name="Zhao M."/>
            <person name="Edger P.P."/>
            <person name="Chelaifa H."/>
            <person name="Tack D."/>
            <person name="Lassalle G."/>
            <person name="Mestiri I."/>
            <person name="Schnel N."/>
            <person name="Le Paslier M.C."/>
            <person name="Fan G."/>
            <person name="Renault V."/>
            <person name="Bayer P.E."/>
            <person name="Golicz A.A."/>
            <person name="Manoli S."/>
            <person name="Lee T.H."/>
            <person name="Thi V.H."/>
            <person name="Chalabi S."/>
            <person name="Hu Q."/>
            <person name="Fan C."/>
            <person name="Tollenaere R."/>
            <person name="Lu Y."/>
            <person name="Battail C."/>
            <person name="Shen J."/>
            <person name="Sidebottom C.H."/>
            <person name="Wang X."/>
            <person name="Canaguier A."/>
            <person name="Chauveau A."/>
            <person name="Berard A."/>
            <person name="Deniot G."/>
            <person name="Guan M."/>
            <person name="Liu Z."/>
            <person name="Sun F."/>
            <person name="Lim Y.P."/>
            <person name="Lyons E."/>
            <person name="Town C.D."/>
            <person name="Bancroft I."/>
            <person name="Wang X."/>
            <person name="Meng J."/>
            <person name="Ma J."/>
            <person name="Pires J.C."/>
            <person name="King G.J."/>
            <person name="Brunel D."/>
            <person name="Delourme R."/>
            <person name="Renard M."/>
            <person name="Aury J.M."/>
            <person name="Adams K.L."/>
            <person name="Batley J."/>
            <person name="Snowdon R.J."/>
            <person name="Tost J."/>
            <person name="Edwards D."/>
            <person name="Zhou Y."/>
            <person name="Hua W."/>
            <person name="Sharpe A.G."/>
            <person name="Paterson A.H."/>
            <person name="Guan C."/>
            <person name="Wincker P."/>
        </authorList>
    </citation>
    <scope>NUCLEOTIDE SEQUENCE [LARGE SCALE GENOMIC DNA]</scope>
    <source>
        <strain evidence="2">cv. Darmor-bzh</strain>
    </source>
</reference>
<evidence type="ECO:0000313" key="1">
    <source>
        <dbReference type="EMBL" id="CDY67426.1"/>
    </source>
</evidence>
<gene>
    <name evidence="1" type="primary">BnaCnng54900D</name>
    <name evidence="1" type="ORF">GSBRNA2T00063536001</name>
</gene>
<dbReference type="EMBL" id="LK036092">
    <property type="protein sequence ID" value="CDY67426.1"/>
    <property type="molecule type" value="Genomic_DNA"/>
</dbReference>
<dbReference type="Gramene" id="CDY67426">
    <property type="protein sequence ID" value="CDY67426"/>
    <property type="gene ID" value="GSBRNA2T00063536001"/>
</dbReference>
<name>A0A078JNY3_BRANA</name>
<dbReference type="AlphaFoldDB" id="A0A078JNY3"/>
<dbReference type="PaxDb" id="3708-A0A078JNY3"/>
<keyword evidence="2" id="KW-1185">Reference proteome</keyword>
<sequence>MGCGCCCCFPILASNLYTAAPLQNMILTTRSCSLNAATTFISRAFLNGWKEARLVQSVTRFVSVQKLNFPST</sequence>
<dbReference type="OMA" id="GWKEARL"/>
<organism evidence="1 2">
    <name type="scientific">Brassica napus</name>
    <name type="common">Rape</name>
    <dbReference type="NCBI Taxonomy" id="3708"/>
    <lineage>
        <taxon>Eukaryota</taxon>
        <taxon>Viridiplantae</taxon>
        <taxon>Streptophyta</taxon>
        <taxon>Embryophyta</taxon>
        <taxon>Tracheophyta</taxon>
        <taxon>Spermatophyta</taxon>
        <taxon>Magnoliopsida</taxon>
        <taxon>eudicotyledons</taxon>
        <taxon>Gunneridae</taxon>
        <taxon>Pentapetalae</taxon>
        <taxon>rosids</taxon>
        <taxon>malvids</taxon>
        <taxon>Brassicales</taxon>
        <taxon>Brassicaceae</taxon>
        <taxon>Brassiceae</taxon>
        <taxon>Brassica</taxon>
    </lineage>
</organism>
<dbReference type="Proteomes" id="UP000028999">
    <property type="component" value="Unassembled WGS sequence"/>
</dbReference>
<protein>
    <submittedName>
        <fullName evidence="1">BnaCnng54900D protein</fullName>
    </submittedName>
</protein>
<evidence type="ECO:0000313" key="2">
    <source>
        <dbReference type="Proteomes" id="UP000028999"/>
    </source>
</evidence>